<protein>
    <submittedName>
        <fullName evidence="5">AraC family transcriptional regulator</fullName>
    </submittedName>
</protein>
<keyword evidence="2" id="KW-0238">DNA-binding</keyword>
<organism evidence="5 6">
    <name type="scientific">Fluviicola chungangensis</name>
    <dbReference type="NCBI Taxonomy" id="2597671"/>
    <lineage>
        <taxon>Bacteria</taxon>
        <taxon>Pseudomonadati</taxon>
        <taxon>Bacteroidota</taxon>
        <taxon>Flavobacteriia</taxon>
        <taxon>Flavobacteriales</taxon>
        <taxon>Crocinitomicaceae</taxon>
        <taxon>Fluviicola</taxon>
    </lineage>
</organism>
<dbReference type="GO" id="GO:0003700">
    <property type="term" value="F:DNA-binding transcription factor activity"/>
    <property type="evidence" value="ECO:0007669"/>
    <property type="project" value="InterPro"/>
</dbReference>
<keyword evidence="6" id="KW-1185">Reference proteome</keyword>
<sequence length="263" mass="30564">MHTTKEISFISVENQNRDFPTHFHETFCISLIRNGIEKMELDNQFLYSESSSISITNPYEVHANPLVDAESRVSFDTIYLTPDLMTSILNEKGIEFRNRQISDLHLTASFIRLFDQLKANDQRTEQLLTDFIWQLSPHAHTLPDEKTCSFHSGYLTELLTYIEQNLEHKLYLDELARITHLNPFGFAKKFKSLTGMTPMSYVLMKKVFSAKARITPDCDLTDLAYTYSFTDMAHFSNSFKKYVGVSPREYRNLVSGKLPRLYK</sequence>
<comment type="caution">
    <text evidence="5">The sequence shown here is derived from an EMBL/GenBank/DDBJ whole genome shotgun (WGS) entry which is preliminary data.</text>
</comment>
<dbReference type="InterPro" id="IPR020449">
    <property type="entry name" value="Tscrpt_reg_AraC-type_HTH"/>
</dbReference>
<name>A0A556MNW7_9FLAO</name>
<dbReference type="RefSeq" id="WP_144333855.1">
    <property type="nucleotide sequence ID" value="NZ_VLPL01000007.1"/>
</dbReference>
<dbReference type="AlphaFoldDB" id="A0A556MNW7"/>
<dbReference type="Pfam" id="PF12833">
    <property type="entry name" value="HTH_18"/>
    <property type="match status" value="1"/>
</dbReference>
<dbReference type="InterPro" id="IPR037923">
    <property type="entry name" value="HTH-like"/>
</dbReference>
<gene>
    <name evidence="5" type="ORF">FO442_14130</name>
</gene>
<dbReference type="PANTHER" id="PTHR46796">
    <property type="entry name" value="HTH-TYPE TRANSCRIPTIONAL ACTIVATOR RHAS-RELATED"/>
    <property type="match status" value="1"/>
</dbReference>
<dbReference type="Proteomes" id="UP000316008">
    <property type="component" value="Unassembled WGS sequence"/>
</dbReference>
<dbReference type="PRINTS" id="PR00032">
    <property type="entry name" value="HTHARAC"/>
</dbReference>
<evidence type="ECO:0000256" key="2">
    <source>
        <dbReference type="ARBA" id="ARBA00023125"/>
    </source>
</evidence>
<proteinExistence type="predicted"/>
<dbReference type="InterPro" id="IPR009057">
    <property type="entry name" value="Homeodomain-like_sf"/>
</dbReference>
<dbReference type="PROSITE" id="PS01124">
    <property type="entry name" value="HTH_ARAC_FAMILY_2"/>
    <property type="match status" value="1"/>
</dbReference>
<dbReference type="InterPro" id="IPR050204">
    <property type="entry name" value="AraC_XylS_family_regulators"/>
</dbReference>
<dbReference type="GO" id="GO:0043565">
    <property type="term" value="F:sequence-specific DNA binding"/>
    <property type="evidence" value="ECO:0007669"/>
    <property type="project" value="InterPro"/>
</dbReference>
<dbReference type="EMBL" id="VLPL01000007">
    <property type="protein sequence ID" value="TSJ41596.1"/>
    <property type="molecule type" value="Genomic_DNA"/>
</dbReference>
<dbReference type="OrthoDB" id="511992at2"/>
<dbReference type="SUPFAM" id="SSF51215">
    <property type="entry name" value="Regulatory protein AraC"/>
    <property type="match status" value="1"/>
</dbReference>
<dbReference type="Pfam" id="PF02311">
    <property type="entry name" value="AraC_binding"/>
    <property type="match status" value="1"/>
</dbReference>
<accession>A0A556MNW7</accession>
<dbReference type="Gene3D" id="1.10.10.60">
    <property type="entry name" value="Homeodomain-like"/>
    <property type="match status" value="2"/>
</dbReference>
<reference evidence="5 6" key="1">
    <citation type="submission" date="2019-07" db="EMBL/GenBank/DDBJ databases">
        <authorList>
            <person name="Huq M.A."/>
        </authorList>
    </citation>
    <scope>NUCLEOTIDE SEQUENCE [LARGE SCALE GENOMIC DNA]</scope>
    <source>
        <strain evidence="5 6">MAH-3</strain>
    </source>
</reference>
<evidence type="ECO:0000256" key="3">
    <source>
        <dbReference type="ARBA" id="ARBA00023163"/>
    </source>
</evidence>
<keyword evidence="3" id="KW-0804">Transcription</keyword>
<dbReference type="SMART" id="SM00342">
    <property type="entry name" value="HTH_ARAC"/>
    <property type="match status" value="1"/>
</dbReference>
<dbReference type="SUPFAM" id="SSF46689">
    <property type="entry name" value="Homeodomain-like"/>
    <property type="match status" value="2"/>
</dbReference>
<evidence type="ECO:0000313" key="5">
    <source>
        <dbReference type="EMBL" id="TSJ41596.1"/>
    </source>
</evidence>
<keyword evidence="1" id="KW-0805">Transcription regulation</keyword>
<evidence type="ECO:0000259" key="4">
    <source>
        <dbReference type="PROSITE" id="PS01124"/>
    </source>
</evidence>
<dbReference type="InterPro" id="IPR018060">
    <property type="entry name" value="HTH_AraC"/>
</dbReference>
<dbReference type="InterPro" id="IPR003313">
    <property type="entry name" value="AraC-bd"/>
</dbReference>
<feature type="domain" description="HTH araC/xylS-type" evidence="4">
    <location>
        <begin position="156"/>
        <end position="253"/>
    </location>
</feature>
<evidence type="ECO:0000256" key="1">
    <source>
        <dbReference type="ARBA" id="ARBA00023015"/>
    </source>
</evidence>
<evidence type="ECO:0000313" key="6">
    <source>
        <dbReference type="Proteomes" id="UP000316008"/>
    </source>
</evidence>